<dbReference type="VEuPathDB" id="FungiDB:LELG_01208"/>
<dbReference type="Pfam" id="PF00808">
    <property type="entry name" value="CBFD_NFYB_HMF"/>
    <property type="match status" value="1"/>
</dbReference>
<dbReference type="OrthoDB" id="1707486at2759"/>
<feature type="compositionally biased region" description="Acidic residues" evidence="6">
    <location>
        <begin position="179"/>
        <end position="195"/>
    </location>
</feature>
<dbReference type="EMBL" id="CH981524">
    <property type="protein sequence ID" value="EDK43030.1"/>
    <property type="molecule type" value="Genomic_DNA"/>
</dbReference>
<dbReference type="GO" id="GO:0006272">
    <property type="term" value="P:leading strand elongation"/>
    <property type="evidence" value="ECO:0007669"/>
    <property type="project" value="TreeGrafter"/>
</dbReference>
<protein>
    <recommendedName>
        <fullName evidence="4">DNA polymerase epsilon subunit D</fullName>
    </recommendedName>
    <alternativeName>
        <fullName evidence="5">DNA polymerase II subunit D</fullName>
    </alternativeName>
</protein>
<dbReference type="OMA" id="NTYRRKV"/>
<dbReference type="GO" id="GO:0008623">
    <property type="term" value="C:CHRAC"/>
    <property type="evidence" value="ECO:0007669"/>
    <property type="project" value="TreeGrafter"/>
</dbReference>
<organism evidence="8 9">
    <name type="scientific">Lodderomyces elongisporus (strain ATCC 11503 / CBS 2605 / JCM 1781 / NBRC 1676 / NRRL YB-4239)</name>
    <name type="common">Yeast</name>
    <name type="synonym">Saccharomyces elongisporus</name>
    <dbReference type="NCBI Taxonomy" id="379508"/>
    <lineage>
        <taxon>Eukaryota</taxon>
        <taxon>Fungi</taxon>
        <taxon>Dikarya</taxon>
        <taxon>Ascomycota</taxon>
        <taxon>Saccharomycotina</taxon>
        <taxon>Pichiomycetes</taxon>
        <taxon>Debaryomycetaceae</taxon>
        <taxon>Candida/Lodderomyces clade</taxon>
        <taxon>Lodderomyces</taxon>
    </lineage>
</organism>
<name>A5DV22_LODEL</name>
<feature type="compositionally biased region" description="Acidic residues" evidence="6">
    <location>
        <begin position="290"/>
        <end position="306"/>
    </location>
</feature>
<dbReference type="AlphaFoldDB" id="A5DV22"/>
<dbReference type="GO" id="GO:0046982">
    <property type="term" value="F:protein heterodimerization activity"/>
    <property type="evidence" value="ECO:0007669"/>
    <property type="project" value="InterPro"/>
</dbReference>
<dbReference type="KEGG" id="lel:PVL30_001177"/>
<feature type="domain" description="Transcription factor CBF/NF-Y/archaeal histone" evidence="7">
    <location>
        <begin position="32"/>
        <end position="100"/>
    </location>
</feature>
<feature type="compositionally biased region" description="Basic and acidic residues" evidence="6">
    <location>
        <begin position="196"/>
        <end position="205"/>
    </location>
</feature>
<evidence type="ECO:0000259" key="7">
    <source>
        <dbReference type="Pfam" id="PF00808"/>
    </source>
</evidence>
<comment type="subcellular location">
    <subcellularLocation>
        <location evidence="1">Nucleus</location>
    </subcellularLocation>
</comment>
<gene>
    <name evidence="8" type="ORF">LELG_01208</name>
</gene>
<dbReference type="PANTHER" id="PTHR46172">
    <property type="entry name" value="DNA POLYMERASE EPSILON SUBUNIT 3"/>
    <property type="match status" value="1"/>
</dbReference>
<evidence type="ECO:0000256" key="5">
    <source>
        <dbReference type="ARBA" id="ARBA00042096"/>
    </source>
</evidence>
<feature type="compositionally biased region" description="Acidic residues" evidence="6">
    <location>
        <begin position="206"/>
        <end position="263"/>
    </location>
</feature>
<reference evidence="8 9" key="1">
    <citation type="journal article" date="2009" name="Nature">
        <title>Evolution of pathogenicity and sexual reproduction in eight Candida genomes.</title>
        <authorList>
            <person name="Butler G."/>
            <person name="Rasmussen M.D."/>
            <person name="Lin M.F."/>
            <person name="Santos M.A."/>
            <person name="Sakthikumar S."/>
            <person name="Munro C.A."/>
            <person name="Rheinbay E."/>
            <person name="Grabherr M."/>
            <person name="Forche A."/>
            <person name="Reedy J.L."/>
            <person name="Agrafioti I."/>
            <person name="Arnaud M.B."/>
            <person name="Bates S."/>
            <person name="Brown A.J."/>
            <person name="Brunke S."/>
            <person name="Costanzo M.C."/>
            <person name="Fitzpatrick D.A."/>
            <person name="de Groot P.W."/>
            <person name="Harris D."/>
            <person name="Hoyer L.L."/>
            <person name="Hube B."/>
            <person name="Klis F.M."/>
            <person name="Kodira C."/>
            <person name="Lennard N."/>
            <person name="Logue M.E."/>
            <person name="Martin R."/>
            <person name="Neiman A.M."/>
            <person name="Nikolaou E."/>
            <person name="Quail M.A."/>
            <person name="Quinn J."/>
            <person name="Santos M.C."/>
            <person name="Schmitzberger F.F."/>
            <person name="Sherlock G."/>
            <person name="Shah P."/>
            <person name="Silverstein K.A."/>
            <person name="Skrzypek M.S."/>
            <person name="Soll D."/>
            <person name="Staggs R."/>
            <person name="Stansfield I."/>
            <person name="Stumpf M.P."/>
            <person name="Sudbery P.E."/>
            <person name="Srikantha T."/>
            <person name="Zeng Q."/>
            <person name="Berman J."/>
            <person name="Berriman M."/>
            <person name="Heitman J."/>
            <person name="Gow N.A."/>
            <person name="Lorenz M.C."/>
            <person name="Birren B.W."/>
            <person name="Kellis M."/>
            <person name="Cuomo C.A."/>
        </authorList>
    </citation>
    <scope>NUCLEOTIDE SEQUENCE [LARGE SCALE GENOMIC DNA]</scope>
    <source>
        <strain evidence="9">ATCC 11503 / BCRC 21390 / CBS 2605 / JCM 1781 / NBRC 1676 / NRRL YB-4239</strain>
    </source>
</reference>
<dbReference type="eggNOG" id="KOG0870">
    <property type="taxonomic scope" value="Eukaryota"/>
</dbReference>
<feature type="region of interest" description="Disordered" evidence="6">
    <location>
        <begin position="122"/>
        <end position="306"/>
    </location>
</feature>
<dbReference type="Gene3D" id="1.10.20.10">
    <property type="entry name" value="Histone, subunit A"/>
    <property type="match status" value="1"/>
</dbReference>
<dbReference type="InterPro" id="IPR009072">
    <property type="entry name" value="Histone-fold"/>
</dbReference>
<evidence type="ECO:0000313" key="8">
    <source>
        <dbReference type="EMBL" id="EDK43030.1"/>
    </source>
</evidence>
<dbReference type="SUPFAM" id="SSF47113">
    <property type="entry name" value="Histone-fold"/>
    <property type="match status" value="1"/>
</dbReference>
<dbReference type="Proteomes" id="UP000001996">
    <property type="component" value="Unassembled WGS sequence"/>
</dbReference>
<dbReference type="HOGENOM" id="CLU_909341_0_0_1"/>
<dbReference type="InterPro" id="IPR051377">
    <property type="entry name" value="DNA_Pol-Epsilon_Subunit"/>
</dbReference>
<feature type="compositionally biased region" description="Polar residues" evidence="6">
    <location>
        <begin position="138"/>
        <end position="148"/>
    </location>
</feature>
<dbReference type="PANTHER" id="PTHR46172:SF1">
    <property type="entry name" value="DNA POLYMERASE EPSILON SUBUNIT 3"/>
    <property type="match status" value="1"/>
</dbReference>
<dbReference type="InterPro" id="IPR003958">
    <property type="entry name" value="CBFA_NFYB_domain"/>
</dbReference>
<dbReference type="STRING" id="379508.A5DV22"/>
<dbReference type="InParanoid" id="A5DV22"/>
<sequence length="306" mass="34434">MPPKGWKKNAEQNGGHLPHKERELVSIDEILFPRATLQKLAKSIIQDDDAQNNMILAKDSLLALQRSSTVFVSYLLFYAKQIANETGRKTVNAQDMMGALERAEFGGFVPEIKEKLAAFETSSKTKPKVAKKPEETGSRNASNSNAATTEEAEKVITKKPRLHDGIRMGDTITIKESDSEGDDDLEEKEDIEEVEVDKVANKEDDLEKDDQDGEEDEGKLENDKEEEEEEDDDEEQENDDDDDDEEEDHDDDEEEEEEGEEAEVSVNPIAASSRDEYELEIAGEENMNTVDEDDDLDESDNLGEED</sequence>
<evidence type="ECO:0000256" key="3">
    <source>
        <dbReference type="ARBA" id="ARBA00023242"/>
    </source>
</evidence>
<dbReference type="CDD" id="cd22928">
    <property type="entry name" value="HFD_POLE3_DPB4"/>
    <property type="match status" value="1"/>
</dbReference>
<evidence type="ECO:0000256" key="1">
    <source>
        <dbReference type="ARBA" id="ARBA00004123"/>
    </source>
</evidence>
<dbReference type="GeneID" id="5235583"/>
<dbReference type="GO" id="GO:0008622">
    <property type="term" value="C:epsilon DNA polymerase complex"/>
    <property type="evidence" value="ECO:0007669"/>
    <property type="project" value="TreeGrafter"/>
</dbReference>
<evidence type="ECO:0000313" key="9">
    <source>
        <dbReference type="Proteomes" id="UP000001996"/>
    </source>
</evidence>
<evidence type="ECO:0000256" key="4">
    <source>
        <dbReference type="ARBA" id="ARBA00039775"/>
    </source>
</evidence>
<accession>A5DV22</accession>
<evidence type="ECO:0000256" key="6">
    <source>
        <dbReference type="SAM" id="MobiDB-lite"/>
    </source>
</evidence>
<dbReference type="GO" id="GO:0006974">
    <property type="term" value="P:DNA damage response"/>
    <property type="evidence" value="ECO:0007669"/>
    <property type="project" value="TreeGrafter"/>
</dbReference>
<evidence type="ECO:0000256" key="2">
    <source>
        <dbReference type="ARBA" id="ARBA00022705"/>
    </source>
</evidence>
<dbReference type="FunCoup" id="A5DV22">
    <property type="interactions" value="215"/>
</dbReference>
<feature type="compositionally biased region" description="Basic and acidic residues" evidence="6">
    <location>
        <begin position="151"/>
        <end position="178"/>
    </location>
</feature>
<dbReference type="GO" id="GO:0031490">
    <property type="term" value="F:chromatin DNA binding"/>
    <property type="evidence" value="ECO:0007669"/>
    <property type="project" value="TreeGrafter"/>
</dbReference>
<keyword evidence="3" id="KW-0539">Nucleus</keyword>
<keyword evidence="2" id="KW-0235">DNA replication</keyword>
<keyword evidence="9" id="KW-1185">Reference proteome</keyword>
<dbReference type="GO" id="GO:0031507">
    <property type="term" value="P:heterochromatin formation"/>
    <property type="evidence" value="ECO:0007669"/>
    <property type="project" value="TreeGrafter"/>
</dbReference>
<proteinExistence type="predicted"/>